<dbReference type="InterPro" id="IPR036514">
    <property type="entry name" value="SGNH_hydro_sf"/>
</dbReference>
<proteinExistence type="predicted"/>
<keyword evidence="3" id="KW-1185">Reference proteome</keyword>
<keyword evidence="2" id="KW-0378">Hydrolase</keyword>
<dbReference type="InterPro" id="IPR013830">
    <property type="entry name" value="SGNH_hydro"/>
</dbReference>
<dbReference type="RefSeq" id="WP_262575443.1">
    <property type="nucleotide sequence ID" value="NZ_JAOQKJ010000011.1"/>
</dbReference>
<dbReference type="Gene3D" id="3.40.50.1110">
    <property type="entry name" value="SGNH hydrolase"/>
    <property type="match status" value="1"/>
</dbReference>
<accession>A0ABT2T5A2</accession>
<dbReference type="CDD" id="cd00229">
    <property type="entry name" value="SGNH_hydrolase"/>
    <property type="match status" value="1"/>
</dbReference>
<gene>
    <name evidence="2" type="ORF">OCV77_13035</name>
</gene>
<dbReference type="EMBL" id="JAOQKJ010000011">
    <property type="protein sequence ID" value="MCU6745400.1"/>
    <property type="molecule type" value="Genomic_DNA"/>
</dbReference>
<evidence type="ECO:0000259" key="1">
    <source>
        <dbReference type="Pfam" id="PF13472"/>
    </source>
</evidence>
<dbReference type="Proteomes" id="UP001652432">
    <property type="component" value="Unassembled WGS sequence"/>
</dbReference>
<sequence length="422" mass="46463">MNKLNRVMLMLIAMAAIMLLAVGIDKGLQRHERKMWEIEREAVYEEARADIASMQANIQTLSEDPEALISYIEENELNYTEKKEVFLEEPDRAEGDGSVSDNEAYKGEAENLVSGNSVPGNLVYGNFVSGNSVSGNSESENSISGNSISGNLEWGSFLPGGLVSGNLLFPGEEREICASYENTMKINRQDKKIIADSEVDFSDCKITCLGDSITAASNLDTIENYQSMSYPSQLGEILGAEEVVNLGIGGSSIGRYWENAFVDRYQEIPEDTDVILVMGGTNDGFCASEKELGSLEKREKDTFTGDLDELLFGLQKDYPDAQIVLITPLPNVLHDLLRKSRDYLLPQSAFVRVMKQLGEEHGIPVIDLYNSNFLDTHDAAVIHALMPDGVHGNKTGYRMLAQHIAAQLILIEEEEGVEAVGE</sequence>
<protein>
    <submittedName>
        <fullName evidence="2">SGNH/GDSL hydrolase family protein</fullName>
    </submittedName>
</protein>
<name>A0ABT2T5A2_9FIRM</name>
<organism evidence="2 3">
    <name type="scientific">Suilimivivens aceti</name>
    <dbReference type="NCBI Taxonomy" id="2981774"/>
    <lineage>
        <taxon>Bacteria</taxon>
        <taxon>Bacillati</taxon>
        <taxon>Bacillota</taxon>
        <taxon>Clostridia</taxon>
        <taxon>Lachnospirales</taxon>
        <taxon>Lachnospiraceae</taxon>
        <taxon>Suilimivivens</taxon>
    </lineage>
</organism>
<reference evidence="2 3" key="1">
    <citation type="journal article" date="2021" name="ISME Commun">
        <title>Automated analysis of genomic sequences facilitates high-throughput and comprehensive description of bacteria.</title>
        <authorList>
            <person name="Hitch T.C.A."/>
        </authorList>
    </citation>
    <scope>NUCLEOTIDE SEQUENCE [LARGE SCALE GENOMIC DNA]</scope>
    <source>
        <strain evidence="2 3">Sanger_18</strain>
    </source>
</reference>
<comment type="caution">
    <text evidence="2">The sequence shown here is derived from an EMBL/GenBank/DDBJ whole genome shotgun (WGS) entry which is preliminary data.</text>
</comment>
<dbReference type="SUPFAM" id="SSF52266">
    <property type="entry name" value="SGNH hydrolase"/>
    <property type="match status" value="1"/>
</dbReference>
<evidence type="ECO:0000313" key="3">
    <source>
        <dbReference type="Proteomes" id="UP001652432"/>
    </source>
</evidence>
<evidence type="ECO:0000313" key="2">
    <source>
        <dbReference type="EMBL" id="MCU6745400.1"/>
    </source>
</evidence>
<dbReference type="PANTHER" id="PTHR30383:SF5">
    <property type="entry name" value="SGNH HYDROLASE-TYPE ESTERASE DOMAIN-CONTAINING PROTEIN"/>
    <property type="match status" value="1"/>
</dbReference>
<dbReference type="GO" id="GO:0016787">
    <property type="term" value="F:hydrolase activity"/>
    <property type="evidence" value="ECO:0007669"/>
    <property type="project" value="UniProtKB-KW"/>
</dbReference>
<dbReference type="PANTHER" id="PTHR30383">
    <property type="entry name" value="THIOESTERASE 1/PROTEASE 1/LYSOPHOSPHOLIPASE L1"/>
    <property type="match status" value="1"/>
</dbReference>
<feature type="domain" description="SGNH hydrolase-type esterase" evidence="1">
    <location>
        <begin position="208"/>
        <end position="398"/>
    </location>
</feature>
<dbReference type="InterPro" id="IPR051532">
    <property type="entry name" value="Ester_Hydrolysis_Enzymes"/>
</dbReference>
<dbReference type="Pfam" id="PF13472">
    <property type="entry name" value="Lipase_GDSL_2"/>
    <property type="match status" value="1"/>
</dbReference>